<reference evidence="2 3" key="1">
    <citation type="journal article" date="2016" name="Nat. Commun.">
        <title>Thousands of microbial genomes shed light on interconnected biogeochemical processes in an aquifer system.</title>
        <authorList>
            <person name="Anantharaman K."/>
            <person name="Brown C.T."/>
            <person name="Hug L.A."/>
            <person name="Sharon I."/>
            <person name="Castelle C.J."/>
            <person name="Probst A.J."/>
            <person name="Thomas B.C."/>
            <person name="Singh A."/>
            <person name="Wilkins M.J."/>
            <person name="Karaoz U."/>
            <person name="Brodie E.L."/>
            <person name="Williams K.H."/>
            <person name="Hubbard S.S."/>
            <person name="Banfield J.F."/>
        </authorList>
    </citation>
    <scope>NUCLEOTIDE SEQUENCE [LARGE SCALE GENOMIC DNA]</scope>
</reference>
<dbReference type="STRING" id="1802333.A3G03_02500"/>
<evidence type="ECO:0000313" key="3">
    <source>
        <dbReference type="Proteomes" id="UP000176355"/>
    </source>
</evidence>
<name>A0A1G2P5T5_9BACT</name>
<evidence type="ECO:0000256" key="1">
    <source>
        <dbReference type="SAM" id="Coils"/>
    </source>
</evidence>
<dbReference type="InterPro" id="IPR014717">
    <property type="entry name" value="Transl_elong_EF1B/ribsomal_bS6"/>
</dbReference>
<comment type="caution">
    <text evidence="2">The sequence shown here is derived from an EMBL/GenBank/DDBJ whole genome shotgun (WGS) entry which is preliminary data.</text>
</comment>
<accession>A0A1G2P5T5</accession>
<proteinExistence type="predicted"/>
<protein>
    <recommendedName>
        <fullName evidence="4">Pilus assembly protein PilO</fullName>
    </recommendedName>
</protein>
<dbReference type="EMBL" id="MHSL01000019">
    <property type="protein sequence ID" value="OHA43698.1"/>
    <property type="molecule type" value="Genomic_DNA"/>
</dbReference>
<keyword evidence="1" id="KW-0175">Coiled coil</keyword>
<feature type="coiled-coil region" evidence="1">
    <location>
        <begin position="38"/>
        <end position="65"/>
    </location>
</feature>
<gene>
    <name evidence="2" type="ORF">A3G03_02500</name>
</gene>
<sequence>MKNIISLILIAAAVWIFWSYTDPIYKETKGLKEIRTDYKTKLAQANEFRQKYENLAAEYQSFSETDITRLSRLVPDTVATVRLVMDVSDIAAKQNLLIKNIKISEPAKETGADLTPGAIRLGATDQDFNSIDLNFSVTGSYERFVAFLQDLERSLRILDVTEIKFAATDSAKGDSDSYDFNLGLRSYWLK</sequence>
<evidence type="ECO:0000313" key="2">
    <source>
        <dbReference type="EMBL" id="OHA43698.1"/>
    </source>
</evidence>
<organism evidence="2 3">
    <name type="scientific">Candidatus Taylorbacteria bacterium RIFCSPLOWO2_12_FULL_44_15c</name>
    <dbReference type="NCBI Taxonomy" id="1802333"/>
    <lineage>
        <taxon>Bacteria</taxon>
        <taxon>Candidatus Tayloriibacteriota</taxon>
    </lineage>
</organism>
<evidence type="ECO:0008006" key="4">
    <source>
        <dbReference type="Google" id="ProtNLM"/>
    </source>
</evidence>
<dbReference type="Proteomes" id="UP000176355">
    <property type="component" value="Unassembled WGS sequence"/>
</dbReference>
<dbReference type="AlphaFoldDB" id="A0A1G2P5T5"/>
<dbReference type="Gene3D" id="3.30.70.60">
    <property type="match status" value="1"/>
</dbReference>